<evidence type="ECO:0000313" key="3">
    <source>
        <dbReference type="Proteomes" id="UP000215595"/>
    </source>
</evidence>
<reference evidence="2 3" key="1">
    <citation type="submission" date="2017-03" db="EMBL/GenBank/DDBJ databases">
        <title>Lifting the veil on microbial sulfur biogeochemistry in mining wastewaters.</title>
        <authorList>
            <person name="Kantor R.S."/>
            <person name="Colenbrander Nelson T."/>
            <person name="Marshall S."/>
            <person name="Bennett D."/>
            <person name="Apte S."/>
            <person name="Camacho D."/>
            <person name="Thomas B.C."/>
            <person name="Warren L.A."/>
            <person name="Banfield J.F."/>
        </authorList>
    </citation>
    <scope>NUCLEOTIDE SEQUENCE [LARGE SCALE GENOMIC DNA]</scope>
    <source>
        <strain evidence="2">32-69-9</strain>
    </source>
</reference>
<comment type="caution">
    <text evidence="2">The sequence shown here is derived from an EMBL/GenBank/DDBJ whole genome shotgun (WGS) entry which is preliminary data.</text>
</comment>
<name>A0A258FND5_9CAUL</name>
<sequence length="115" mass="12645">MGEFSFMRNLFLAVAVAAAFALPASAQTGSVSFSIVNNSNATIDSILYGQSSSDEWSDNILDYQVEPGDTVEVTVDDGLEDCMYDFYYTFDDGSDYVERVNMCEIDGTEFEFTGS</sequence>
<evidence type="ECO:0000256" key="1">
    <source>
        <dbReference type="SAM" id="SignalP"/>
    </source>
</evidence>
<evidence type="ECO:0008006" key="4">
    <source>
        <dbReference type="Google" id="ProtNLM"/>
    </source>
</evidence>
<dbReference type="AlphaFoldDB" id="A0A258FND5"/>
<gene>
    <name evidence="2" type="ORF">B7Z01_07620</name>
</gene>
<dbReference type="Proteomes" id="UP000215595">
    <property type="component" value="Unassembled WGS sequence"/>
</dbReference>
<feature type="signal peptide" evidence="1">
    <location>
        <begin position="1"/>
        <end position="26"/>
    </location>
</feature>
<protein>
    <recommendedName>
        <fullName evidence="4">Argininosuccinate lyase</fullName>
    </recommendedName>
</protein>
<evidence type="ECO:0000313" key="2">
    <source>
        <dbReference type="EMBL" id="OYX33846.1"/>
    </source>
</evidence>
<dbReference type="EMBL" id="NCEB01000013">
    <property type="protein sequence ID" value="OYX33846.1"/>
    <property type="molecule type" value="Genomic_DNA"/>
</dbReference>
<proteinExistence type="predicted"/>
<feature type="chain" id="PRO_5012581718" description="Argininosuccinate lyase" evidence="1">
    <location>
        <begin position="27"/>
        <end position="115"/>
    </location>
</feature>
<accession>A0A258FND5</accession>
<keyword evidence="1" id="KW-0732">Signal</keyword>
<organism evidence="2 3">
    <name type="scientific">Brevundimonas subvibrioides</name>
    <dbReference type="NCBI Taxonomy" id="74313"/>
    <lineage>
        <taxon>Bacteria</taxon>
        <taxon>Pseudomonadati</taxon>
        <taxon>Pseudomonadota</taxon>
        <taxon>Alphaproteobacteria</taxon>
        <taxon>Caulobacterales</taxon>
        <taxon>Caulobacteraceae</taxon>
        <taxon>Brevundimonas</taxon>
    </lineage>
</organism>